<dbReference type="SUPFAM" id="SSF51294">
    <property type="entry name" value="Hedgehog/intein (Hint) domain"/>
    <property type="match status" value="1"/>
</dbReference>
<protein>
    <submittedName>
        <fullName evidence="3">Hint domain-containing protein</fullName>
    </submittedName>
</protein>
<dbReference type="Proteomes" id="UP000240418">
    <property type="component" value="Unassembled WGS sequence"/>
</dbReference>
<dbReference type="Gene3D" id="2.170.16.10">
    <property type="entry name" value="Hedgehog/Intein (Hint) domain"/>
    <property type="match status" value="1"/>
</dbReference>
<sequence>MPTASELPIDTSASAMDMANSMFGSGISIESASYTGANAASGIYSDGDAVAPGVTPSDTGVILSTGRATSITNSSGDANTSSGTSSNNRTAGDSDLDDLSGVKTYDAAVFEAEFVPDGSTLTMQVVFSSEEYLEYVNSGFNDAVGIWVNGEQAELTVGDGDITINNINDQYNENLYIDNPANAEVANTEMDGFTITLTLKAPVVPGQTNTIKIAIADGGDRVYDSNLMIAGDSVQTALVAQDDDIEVEAEGTGTFDILANDSSQAGGTLTITAINGEPVVAGSSVMLPTGEIITLNDDGTISVETDEDTGTNIFTYEVEDEDGNTDIGYVNLETSPGVACFVAGTLIITQTGLVPVEQLEPGHKVMTRDNGFQPLRWIGMATKLAIGKDAPIQFNAGALGQHDKVEFSPNHRVLYKSHQATLLFGESEVLVKAKDMVNGTTITRREDGSPVTYVHILFDRHEIVRANGLDSESYHPGRETLDNFDPETRDEILRLMPNLDAMMGYGYGPAARVSLRQFEARALLSVA</sequence>
<proteinExistence type="predicted"/>
<evidence type="ECO:0000256" key="1">
    <source>
        <dbReference type="SAM" id="MobiDB-lite"/>
    </source>
</evidence>
<feature type="compositionally biased region" description="Low complexity" evidence="1">
    <location>
        <begin position="72"/>
        <end position="91"/>
    </location>
</feature>
<name>A0A2P8F4C1_9RHOB</name>
<dbReference type="InterPro" id="IPR036844">
    <property type="entry name" value="Hint_dom_sf"/>
</dbReference>
<evidence type="ECO:0000313" key="3">
    <source>
        <dbReference type="EMBL" id="PSL16567.1"/>
    </source>
</evidence>
<dbReference type="Pfam" id="PF17963">
    <property type="entry name" value="Big_9"/>
    <property type="match status" value="1"/>
</dbReference>
<evidence type="ECO:0000259" key="2">
    <source>
        <dbReference type="Pfam" id="PF13403"/>
    </source>
</evidence>
<gene>
    <name evidence="3" type="ORF">CLV88_12219</name>
</gene>
<feature type="domain" description="Hedgehog/Intein (Hint)" evidence="2">
    <location>
        <begin position="340"/>
        <end position="477"/>
    </location>
</feature>
<dbReference type="InterPro" id="IPR028992">
    <property type="entry name" value="Hedgehog/Intein_dom"/>
</dbReference>
<dbReference type="InterPro" id="IPR049804">
    <property type="entry name" value="Choice_anch_L"/>
</dbReference>
<evidence type="ECO:0000313" key="4">
    <source>
        <dbReference type="Proteomes" id="UP000240418"/>
    </source>
</evidence>
<feature type="region of interest" description="Disordered" evidence="1">
    <location>
        <begin position="67"/>
        <end position="97"/>
    </location>
</feature>
<dbReference type="Pfam" id="PF13403">
    <property type="entry name" value="Hint_2"/>
    <property type="match status" value="1"/>
</dbReference>
<dbReference type="NCBIfam" id="NF038133">
    <property type="entry name" value="choice_anch_L"/>
    <property type="match status" value="1"/>
</dbReference>
<reference evidence="3 4" key="1">
    <citation type="submission" date="2018-03" db="EMBL/GenBank/DDBJ databases">
        <title>Genomic Encyclopedia of Archaeal and Bacterial Type Strains, Phase II (KMG-II): from individual species to whole genera.</title>
        <authorList>
            <person name="Goeker M."/>
        </authorList>
    </citation>
    <scope>NUCLEOTIDE SEQUENCE [LARGE SCALE GENOMIC DNA]</scope>
    <source>
        <strain evidence="3 4">DSM 100673</strain>
    </source>
</reference>
<keyword evidence="4" id="KW-1185">Reference proteome</keyword>
<comment type="caution">
    <text evidence="3">The sequence shown here is derived from an EMBL/GenBank/DDBJ whole genome shotgun (WGS) entry which is preliminary data.</text>
</comment>
<dbReference type="EMBL" id="PYGJ01000022">
    <property type="protein sequence ID" value="PSL16567.1"/>
    <property type="molecule type" value="Genomic_DNA"/>
</dbReference>
<dbReference type="OrthoDB" id="6305173at2"/>
<dbReference type="RefSeq" id="WP_106610373.1">
    <property type="nucleotide sequence ID" value="NZ_PYGJ01000022.1"/>
</dbReference>
<organism evidence="3 4">
    <name type="scientific">Shimia abyssi</name>
    <dbReference type="NCBI Taxonomy" id="1662395"/>
    <lineage>
        <taxon>Bacteria</taxon>
        <taxon>Pseudomonadati</taxon>
        <taxon>Pseudomonadota</taxon>
        <taxon>Alphaproteobacteria</taxon>
        <taxon>Rhodobacterales</taxon>
        <taxon>Roseobacteraceae</taxon>
    </lineage>
</organism>
<accession>A0A2P8F4C1</accession>
<dbReference type="AlphaFoldDB" id="A0A2P8F4C1"/>